<comment type="subcellular location">
    <subcellularLocation>
        <location evidence="1">Membrane</location>
        <topology evidence="1">Single-pass membrane protein</topology>
    </subcellularLocation>
</comment>
<dbReference type="SUPFAM" id="SSF117070">
    <property type="entry name" value="LEA14-like"/>
    <property type="match status" value="1"/>
</dbReference>
<evidence type="ECO:0000256" key="2">
    <source>
        <dbReference type="ARBA" id="ARBA00022692"/>
    </source>
</evidence>
<dbReference type="STRING" id="2711.A0A067GA83"/>
<keyword evidence="3 5" id="KW-1133">Transmembrane helix</keyword>
<dbReference type="Pfam" id="PF03168">
    <property type="entry name" value="LEA_2"/>
    <property type="match status" value="1"/>
</dbReference>
<dbReference type="GO" id="GO:0016020">
    <property type="term" value="C:membrane"/>
    <property type="evidence" value="ECO:0007669"/>
    <property type="project" value="UniProtKB-SubCell"/>
</dbReference>
<feature type="transmembrane region" description="Helical" evidence="5">
    <location>
        <begin position="54"/>
        <end position="74"/>
    </location>
</feature>
<evidence type="ECO:0000256" key="5">
    <source>
        <dbReference type="SAM" id="Phobius"/>
    </source>
</evidence>
<accession>A0A067GA83</accession>
<evidence type="ECO:0000256" key="1">
    <source>
        <dbReference type="ARBA" id="ARBA00004167"/>
    </source>
</evidence>
<dbReference type="InterPro" id="IPR004864">
    <property type="entry name" value="LEA_2"/>
</dbReference>
<dbReference type="GO" id="GO:0098542">
    <property type="term" value="P:defense response to other organism"/>
    <property type="evidence" value="ECO:0007669"/>
    <property type="project" value="InterPro"/>
</dbReference>
<evidence type="ECO:0000256" key="3">
    <source>
        <dbReference type="ARBA" id="ARBA00022989"/>
    </source>
</evidence>
<dbReference type="EMBL" id="KK784882">
    <property type="protein sequence ID" value="KDO75530.1"/>
    <property type="molecule type" value="Genomic_DNA"/>
</dbReference>
<keyword evidence="2 5" id="KW-0812">Transmembrane</keyword>
<evidence type="ECO:0000259" key="6">
    <source>
        <dbReference type="Pfam" id="PF03168"/>
    </source>
</evidence>
<keyword evidence="4 5" id="KW-0472">Membrane</keyword>
<feature type="domain" description="Late embryogenesis abundant protein LEA-2 subgroup" evidence="6">
    <location>
        <begin position="72"/>
        <end position="165"/>
    </location>
</feature>
<name>A0A067GA83_CITSI</name>
<evidence type="ECO:0000313" key="8">
    <source>
        <dbReference type="Proteomes" id="UP000027120"/>
    </source>
</evidence>
<dbReference type="AlphaFoldDB" id="A0A067GA83"/>
<dbReference type="Proteomes" id="UP000027120">
    <property type="component" value="Unassembled WGS sequence"/>
</dbReference>
<gene>
    <name evidence="7" type="ORF">CISIN_1g044545mg</name>
</gene>
<organism evidence="7 8">
    <name type="scientific">Citrus sinensis</name>
    <name type="common">Sweet orange</name>
    <name type="synonym">Citrus aurantium var. sinensis</name>
    <dbReference type="NCBI Taxonomy" id="2711"/>
    <lineage>
        <taxon>Eukaryota</taxon>
        <taxon>Viridiplantae</taxon>
        <taxon>Streptophyta</taxon>
        <taxon>Embryophyta</taxon>
        <taxon>Tracheophyta</taxon>
        <taxon>Spermatophyta</taxon>
        <taxon>Magnoliopsida</taxon>
        <taxon>eudicotyledons</taxon>
        <taxon>Gunneridae</taxon>
        <taxon>Pentapetalae</taxon>
        <taxon>rosids</taxon>
        <taxon>malvids</taxon>
        <taxon>Sapindales</taxon>
        <taxon>Rutaceae</taxon>
        <taxon>Aurantioideae</taxon>
        <taxon>Citrus</taxon>
    </lineage>
</organism>
<evidence type="ECO:0000313" key="7">
    <source>
        <dbReference type="EMBL" id="KDO75530.1"/>
    </source>
</evidence>
<sequence length="191" mass="20846">MVCGKRSSKCLKCCCGITSILLIIVLIVLIILFFTLFKPKEPKITAKPVDLEKINLLFFPTIQLNVTLGVVVTVDNRNYGGFKYQNGTAYVSYHGVVVAEAPVEDGRIPARGKQNISSSLTIFADKLISNSNFLGDILSGVMNFSSTTTLHGEVIVLKYFKQKATSSSSCDISIVLQSQIIDSVCESKVEL</sequence>
<dbReference type="Gene3D" id="2.60.40.1820">
    <property type="match status" value="1"/>
</dbReference>
<dbReference type="InterPro" id="IPR044839">
    <property type="entry name" value="NDR1-like"/>
</dbReference>
<protein>
    <recommendedName>
        <fullName evidence="6">Late embryogenesis abundant protein LEA-2 subgroup domain-containing protein</fullName>
    </recommendedName>
</protein>
<dbReference type="PANTHER" id="PTHR31234">
    <property type="entry name" value="LATE EMBRYOGENESIS ABUNDANT (LEA) HYDROXYPROLINE-RICH GLYCOPROTEIN FAMILY"/>
    <property type="match status" value="1"/>
</dbReference>
<keyword evidence="8" id="KW-1185">Reference proteome</keyword>
<feature type="transmembrane region" description="Helical" evidence="5">
    <location>
        <begin position="12"/>
        <end position="34"/>
    </location>
</feature>
<reference evidence="7 8" key="1">
    <citation type="submission" date="2014-04" db="EMBL/GenBank/DDBJ databases">
        <authorList>
            <consortium name="International Citrus Genome Consortium"/>
            <person name="Gmitter F."/>
            <person name="Chen C."/>
            <person name="Farmerie W."/>
            <person name="Harkins T."/>
            <person name="Desany B."/>
            <person name="Mohiuddin M."/>
            <person name="Kodira C."/>
            <person name="Borodovsky M."/>
            <person name="Lomsadze A."/>
            <person name="Burns P."/>
            <person name="Jenkins J."/>
            <person name="Prochnik S."/>
            <person name="Shu S."/>
            <person name="Chapman J."/>
            <person name="Pitluck S."/>
            <person name="Schmutz J."/>
            <person name="Rokhsar D."/>
        </authorList>
    </citation>
    <scope>NUCLEOTIDE SEQUENCE</scope>
</reference>
<evidence type="ECO:0000256" key="4">
    <source>
        <dbReference type="ARBA" id="ARBA00023136"/>
    </source>
</evidence>
<dbReference type="PANTHER" id="PTHR31234:SF65">
    <property type="entry name" value="LATE EMBRYOGENESIS ABUNDANT PROTEIN, LEA_2 SUBGROUP"/>
    <property type="match status" value="1"/>
</dbReference>
<proteinExistence type="predicted"/>